<reference evidence="1" key="1">
    <citation type="journal article" date="2020" name="bioRxiv">
        <title>Chromosome-level reference genome of the European wasp spider Argiope bruennichi: a resource for studies on range expansion and evolutionary adaptation.</title>
        <authorList>
            <person name="Sheffer M.M."/>
            <person name="Hoppe A."/>
            <person name="Krehenwinkel H."/>
            <person name="Uhl G."/>
            <person name="Kuss A.W."/>
            <person name="Jensen L."/>
            <person name="Jensen C."/>
            <person name="Gillespie R.G."/>
            <person name="Hoff K.J."/>
            <person name="Prost S."/>
        </authorList>
    </citation>
    <scope>NUCLEOTIDE SEQUENCE</scope>
</reference>
<sequence length="82" mass="9468">MKSTSNSTLVLLPIYESFHMRRLPVPVPFPDLTPPDAYLWRILKESGFTSENPPRTVSALREKIIYFAGVCSNLCFRIRLRI</sequence>
<dbReference type="EMBL" id="JABXBU010000001">
    <property type="protein sequence ID" value="KAF8795860.1"/>
    <property type="molecule type" value="Genomic_DNA"/>
</dbReference>
<proteinExistence type="predicted"/>
<protein>
    <submittedName>
        <fullName evidence="1">Uncharacterized protein</fullName>
    </submittedName>
</protein>
<dbReference type="AlphaFoldDB" id="A0A8T0G1L4"/>
<gene>
    <name evidence="1" type="ORF">HNY73_000311</name>
</gene>
<reference evidence="1" key="2">
    <citation type="submission" date="2020-06" db="EMBL/GenBank/DDBJ databases">
        <authorList>
            <person name="Sheffer M."/>
        </authorList>
    </citation>
    <scope>NUCLEOTIDE SEQUENCE</scope>
</reference>
<name>A0A8T0G1L4_ARGBR</name>
<accession>A0A8T0G1L4</accession>
<evidence type="ECO:0000313" key="1">
    <source>
        <dbReference type="EMBL" id="KAF8795860.1"/>
    </source>
</evidence>
<organism evidence="1 2">
    <name type="scientific">Argiope bruennichi</name>
    <name type="common">Wasp spider</name>
    <name type="synonym">Aranea bruennichi</name>
    <dbReference type="NCBI Taxonomy" id="94029"/>
    <lineage>
        <taxon>Eukaryota</taxon>
        <taxon>Metazoa</taxon>
        <taxon>Ecdysozoa</taxon>
        <taxon>Arthropoda</taxon>
        <taxon>Chelicerata</taxon>
        <taxon>Arachnida</taxon>
        <taxon>Araneae</taxon>
        <taxon>Araneomorphae</taxon>
        <taxon>Entelegynae</taxon>
        <taxon>Araneoidea</taxon>
        <taxon>Araneidae</taxon>
        <taxon>Argiope</taxon>
    </lineage>
</organism>
<evidence type="ECO:0000313" key="2">
    <source>
        <dbReference type="Proteomes" id="UP000807504"/>
    </source>
</evidence>
<comment type="caution">
    <text evidence="1">The sequence shown here is derived from an EMBL/GenBank/DDBJ whole genome shotgun (WGS) entry which is preliminary data.</text>
</comment>
<keyword evidence="2" id="KW-1185">Reference proteome</keyword>
<dbReference type="Proteomes" id="UP000807504">
    <property type="component" value="Unassembled WGS sequence"/>
</dbReference>